<protein>
    <submittedName>
        <fullName evidence="2">F-box family protein</fullName>
    </submittedName>
</protein>
<dbReference type="Proteomes" id="UP001140206">
    <property type="component" value="Chromosome 2"/>
</dbReference>
<gene>
    <name evidence="2" type="ORF">LUZ62_045748</name>
</gene>
<dbReference type="AlphaFoldDB" id="A0AAV8FU88"/>
<dbReference type="Gene3D" id="1.20.1280.50">
    <property type="match status" value="1"/>
</dbReference>
<dbReference type="CDD" id="cd09917">
    <property type="entry name" value="F-box_SF"/>
    <property type="match status" value="1"/>
</dbReference>
<accession>A0AAV8FU88</accession>
<keyword evidence="3" id="KW-1185">Reference proteome</keyword>
<comment type="caution">
    <text evidence="2">The sequence shown here is derived from an EMBL/GenBank/DDBJ whole genome shotgun (WGS) entry which is preliminary data.</text>
</comment>
<reference evidence="2" key="1">
    <citation type="submission" date="2022-08" db="EMBL/GenBank/DDBJ databases">
        <authorList>
            <person name="Marques A."/>
        </authorList>
    </citation>
    <scope>NUCLEOTIDE SEQUENCE</scope>
    <source>
        <strain evidence="2">RhyPub2mFocal</strain>
        <tissue evidence="2">Leaves</tissue>
    </source>
</reference>
<organism evidence="2 3">
    <name type="scientific">Rhynchospora pubera</name>
    <dbReference type="NCBI Taxonomy" id="906938"/>
    <lineage>
        <taxon>Eukaryota</taxon>
        <taxon>Viridiplantae</taxon>
        <taxon>Streptophyta</taxon>
        <taxon>Embryophyta</taxon>
        <taxon>Tracheophyta</taxon>
        <taxon>Spermatophyta</taxon>
        <taxon>Magnoliopsida</taxon>
        <taxon>Liliopsida</taxon>
        <taxon>Poales</taxon>
        <taxon>Cyperaceae</taxon>
        <taxon>Cyperoideae</taxon>
        <taxon>Rhynchosporeae</taxon>
        <taxon>Rhynchospora</taxon>
    </lineage>
</organism>
<dbReference type="EMBL" id="JAMFTS010000002">
    <property type="protein sequence ID" value="KAJ4794502.1"/>
    <property type="molecule type" value="Genomic_DNA"/>
</dbReference>
<dbReference type="Pfam" id="PF03478">
    <property type="entry name" value="Beta-prop_KIB1-4"/>
    <property type="match status" value="1"/>
</dbReference>
<dbReference type="InterPro" id="IPR005174">
    <property type="entry name" value="KIB1-4_b-propeller"/>
</dbReference>
<dbReference type="InterPro" id="IPR050942">
    <property type="entry name" value="F-box_BR-signaling"/>
</dbReference>
<dbReference type="PANTHER" id="PTHR44259">
    <property type="entry name" value="OS07G0183000 PROTEIN-RELATED"/>
    <property type="match status" value="1"/>
</dbReference>
<dbReference type="PANTHER" id="PTHR44259:SF107">
    <property type="entry name" value="F-BOX PROTEIN SKIP23-LIKE"/>
    <property type="match status" value="1"/>
</dbReference>
<proteinExistence type="predicted"/>
<feature type="domain" description="KIB1-4 beta-propeller" evidence="1">
    <location>
        <begin position="119"/>
        <end position="372"/>
    </location>
</feature>
<sequence>MYNWLHNFSFSYLCPLSNFMAASSILERLERYPQFCDGALLLLREKAAGSIQPLLMADWSELHNDVLEHLTSFFSLPDCHRFGSVCKIWHLVAREKHHPPQQLPWLVLGEDDAAHKRKFFSLEENRTYLIDIPELQGQQLCGSSYGWLFTMDVELNFRLLNPFTRRCYDLPPPGGEGLMVAKAILDRDPSHSPEFKVLIIMHGERNRLAFWKLGDPTWTLIPDASYFFDDIIFFKEEFYAVAAFNSNNDIYLINTGPNPNVKRVGPHVKIHGTFAYLVDYMGELLLVQRYREVFKDMVFITKRIIIIKVDLEGKKYSEYKPSEGYSVFMGANSCMTVDPRKYAGCKKNALYLTDMPLQIFGKHGSKDIWIYDMVEGSFSRYYSARQYIPASPIWLNPNP</sequence>
<evidence type="ECO:0000313" key="2">
    <source>
        <dbReference type="EMBL" id="KAJ4794502.1"/>
    </source>
</evidence>
<evidence type="ECO:0000313" key="3">
    <source>
        <dbReference type="Proteomes" id="UP001140206"/>
    </source>
</evidence>
<name>A0AAV8FU88_9POAL</name>
<evidence type="ECO:0000259" key="1">
    <source>
        <dbReference type="Pfam" id="PF03478"/>
    </source>
</evidence>